<dbReference type="GO" id="GO:0098793">
    <property type="term" value="C:presynapse"/>
    <property type="evidence" value="ECO:0007669"/>
    <property type="project" value="TreeGrafter"/>
</dbReference>
<dbReference type="GO" id="GO:0005737">
    <property type="term" value="C:cytoplasm"/>
    <property type="evidence" value="ECO:0007669"/>
    <property type="project" value="InterPro"/>
</dbReference>
<dbReference type="PROSITE" id="PS51021">
    <property type="entry name" value="BAR"/>
    <property type="match status" value="1"/>
</dbReference>
<evidence type="ECO:0008006" key="14">
    <source>
        <dbReference type="Google" id="ProtNLM"/>
    </source>
</evidence>
<dbReference type="InterPro" id="IPR004148">
    <property type="entry name" value="BAR_dom"/>
</dbReference>
<gene>
    <name evidence="11" type="ORF">M513_02862</name>
    <name evidence="12" type="ORF">M514_02862</name>
</gene>
<dbReference type="InterPro" id="IPR027267">
    <property type="entry name" value="AH/BAR_dom_sf"/>
</dbReference>
<dbReference type="SMART" id="SM00326">
    <property type="entry name" value="SH3"/>
    <property type="match status" value="1"/>
</dbReference>
<protein>
    <recommendedName>
        <fullName evidence="14">SH3 domain protein</fullName>
    </recommendedName>
</protein>
<dbReference type="GO" id="GO:0016191">
    <property type="term" value="P:synaptic vesicle uncoating"/>
    <property type="evidence" value="ECO:0007669"/>
    <property type="project" value="TreeGrafter"/>
</dbReference>
<evidence type="ECO:0000256" key="4">
    <source>
        <dbReference type="ARBA" id="ARBA00022583"/>
    </source>
</evidence>
<dbReference type="PANTHER" id="PTHR14167">
    <property type="entry name" value="SH3 DOMAIN-CONTAINING"/>
    <property type="match status" value="1"/>
</dbReference>
<dbReference type="Gene3D" id="2.30.30.40">
    <property type="entry name" value="SH3 Domains"/>
    <property type="match status" value="1"/>
</dbReference>
<dbReference type="Gene3D" id="1.20.1270.60">
    <property type="entry name" value="Arfaptin homology (AH) domain/BAR domain"/>
    <property type="match status" value="1"/>
</dbReference>
<comment type="similarity">
    <text evidence="2">Belongs to the endophilin family.</text>
</comment>
<feature type="domain" description="SH3" evidence="9">
    <location>
        <begin position="337"/>
        <end position="397"/>
    </location>
</feature>
<evidence type="ECO:0000256" key="5">
    <source>
        <dbReference type="ARBA" id="ARBA00023054"/>
    </source>
</evidence>
<keyword evidence="3 7" id="KW-0728">SH3 domain</keyword>
<dbReference type="CDD" id="cd07592">
    <property type="entry name" value="BAR_Endophilin_A"/>
    <property type="match status" value="1"/>
</dbReference>
<evidence type="ECO:0000256" key="6">
    <source>
        <dbReference type="ARBA" id="ARBA00023136"/>
    </source>
</evidence>
<evidence type="ECO:0000313" key="13">
    <source>
        <dbReference type="Proteomes" id="UP000030764"/>
    </source>
</evidence>
<dbReference type="PRINTS" id="PR00452">
    <property type="entry name" value="SH3DOMAIN"/>
</dbReference>
<evidence type="ECO:0000259" key="9">
    <source>
        <dbReference type="PROSITE" id="PS50002"/>
    </source>
</evidence>
<proteinExistence type="inferred from homology"/>
<dbReference type="EMBL" id="KL363194">
    <property type="protein sequence ID" value="KFD56407.1"/>
    <property type="molecule type" value="Genomic_DNA"/>
</dbReference>
<evidence type="ECO:0000256" key="1">
    <source>
        <dbReference type="ARBA" id="ARBA00004170"/>
    </source>
</evidence>
<dbReference type="GO" id="GO:0016020">
    <property type="term" value="C:membrane"/>
    <property type="evidence" value="ECO:0007669"/>
    <property type="project" value="UniProtKB-SubCell"/>
</dbReference>
<feature type="coiled-coil region" evidence="8">
    <location>
        <begin position="237"/>
        <end position="264"/>
    </location>
</feature>
<keyword evidence="13" id="KW-1185">Reference proteome</keyword>
<feature type="domain" description="BAR" evidence="10">
    <location>
        <begin position="18"/>
        <end position="263"/>
    </location>
</feature>
<dbReference type="SUPFAM" id="SSF103657">
    <property type="entry name" value="BAR/IMD domain-like"/>
    <property type="match status" value="1"/>
</dbReference>
<evidence type="ECO:0000259" key="10">
    <source>
        <dbReference type="PROSITE" id="PS51021"/>
    </source>
</evidence>
<keyword evidence="4" id="KW-0254">Endocytosis</keyword>
<accession>A0A085MGR1</accession>
<dbReference type="GO" id="GO:0098978">
    <property type="term" value="C:glutamatergic synapse"/>
    <property type="evidence" value="ECO:0007669"/>
    <property type="project" value="TreeGrafter"/>
</dbReference>
<dbReference type="SMART" id="SM00721">
    <property type="entry name" value="BAR"/>
    <property type="match status" value="1"/>
</dbReference>
<dbReference type="SUPFAM" id="SSF50044">
    <property type="entry name" value="SH3-domain"/>
    <property type="match status" value="1"/>
</dbReference>
<name>A0A085MGR1_9BILA</name>
<evidence type="ECO:0000256" key="7">
    <source>
        <dbReference type="PROSITE-ProRule" id="PRU00192"/>
    </source>
</evidence>
<keyword evidence="5 8" id="KW-0175">Coiled coil</keyword>
<dbReference type="AlphaFoldDB" id="A0A085MGR1"/>
<sequence length="401" mass="44956">MSFAGLKKQINKANQYVSERVGAAEATKLDECYQELEKKVDITTELIDDLTTKTREFLQPNPATRAKMATVRTISKLHGTTKAMPYPQPEGVLGDSMFKYGRLLGEKSYLGCALIDAGDAFKIMADIKYALEDHVRQNFLDPLGHLLATDLKEVNHHRKKLQGRRLDYDCKRRKQIKDAHLYDEEVRLAEEKLEESKRVAEIAMFNVIDNDVSSLQCEQCWANLSILQTFVFSLTQVDFHRQTCQVLENLSEKLKKQVQEASCRPRQAHIPRPLFQEHGSKPVLQGSNSSVDEFGASATAPVSKVNASNPQDIWQAPQVQDPWAAVSNGGNTHASSAQGPCCKALYDFEPENSGELGFKEGQIIRLISQLDENWFQGSLPNGQSGFFPITYVQVLVPLPSQ</sequence>
<dbReference type="Pfam" id="PF03114">
    <property type="entry name" value="BAR"/>
    <property type="match status" value="1"/>
</dbReference>
<dbReference type="PANTHER" id="PTHR14167:SF81">
    <property type="entry name" value="ENDOPHILIN-A"/>
    <property type="match status" value="1"/>
</dbReference>
<comment type="subcellular location">
    <subcellularLocation>
        <location evidence="1">Membrane</location>
        <topology evidence="1">Peripheral membrane protein</topology>
    </subcellularLocation>
</comment>
<evidence type="ECO:0000256" key="8">
    <source>
        <dbReference type="SAM" id="Coils"/>
    </source>
</evidence>
<evidence type="ECO:0000313" key="11">
    <source>
        <dbReference type="EMBL" id="KFD56407.1"/>
    </source>
</evidence>
<organism evidence="11 13">
    <name type="scientific">Trichuris suis</name>
    <name type="common">pig whipworm</name>
    <dbReference type="NCBI Taxonomy" id="68888"/>
    <lineage>
        <taxon>Eukaryota</taxon>
        <taxon>Metazoa</taxon>
        <taxon>Ecdysozoa</taxon>
        <taxon>Nematoda</taxon>
        <taxon>Enoplea</taxon>
        <taxon>Dorylaimia</taxon>
        <taxon>Trichinellida</taxon>
        <taxon>Trichuridae</taxon>
        <taxon>Trichuris</taxon>
    </lineage>
</organism>
<dbReference type="Proteomes" id="UP000030758">
    <property type="component" value="Unassembled WGS sequence"/>
</dbReference>
<dbReference type="InterPro" id="IPR001452">
    <property type="entry name" value="SH3_domain"/>
</dbReference>
<dbReference type="EMBL" id="KL367509">
    <property type="protein sequence ID" value="KFD67972.1"/>
    <property type="molecule type" value="Genomic_DNA"/>
</dbReference>
<dbReference type="InterPro" id="IPR050384">
    <property type="entry name" value="Endophilin_SH3RF"/>
</dbReference>
<dbReference type="PROSITE" id="PS50002">
    <property type="entry name" value="SH3"/>
    <property type="match status" value="1"/>
</dbReference>
<dbReference type="InterPro" id="IPR035824">
    <property type="entry name" value="Endophilin_A_SH3"/>
</dbReference>
<dbReference type="Proteomes" id="UP000030764">
    <property type="component" value="Unassembled WGS sequence"/>
</dbReference>
<evidence type="ECO:0000256" key="3">
    <source>
        <dbReference type="ARBA" id="ARBA00022443"/>
    </source>
</evidence>
<keyword evidence="6" id="KW-0472">Membrane</keyword>
<evidence type="ECO:0000256" key="2">
    <source>
        <dbReference type="ARBA" id="ARBA00006697"/>
    </source>
</evidence>
<reference evidence="11 13" key="1">
    <citation type="journal article" date="2014" name="Nat. Genet.">
        <title>Genome and transcriptome of the porcine whipworm Trichuris suis.</title>
        <authorList>
            <person name="Jex A.R."/>
            <person name="Nejsum P."/>
            <person name="Schwarz E.M."/>
            <person name="Hu L."/>
            <person name="Young N.D."/>
            <person name="Hall R.S."/>
            <person name="Korhonen P.K."/>
            <person name="Liao S."/>
            <person name="Thamsborg S."/>
            <person name="Xia J."/>
            <person name="Xu P."/>
            <person name="Wang S."/>
            <person name="Scheerlinck J.P."/>
            <person name="Hofmann A."/>
            <person name="Sternberg P.W."/>
            <person name="Wang J."/>
            <person name="Gasser R.B."/>
        </authorList>
    </citation>
    <scope>NUCLEOTIDE SEQUENCE [LARGE SCALE GENOMIC DNA]</scope>
    <source>
        <strain evidence="12">DCEP-RM93F</strain>
        <strain evidence="11">DCEP-RM93M</strain>
    </source>
</reference>
<dbReference type="Pfam" id="PF00018">
    <property type="entry name" value="SH3_1"/>
    <property type="match status" value="1"/>
</dbReference>
<dbReference type="CDD" id="cd11803">
    <property type="entry name" value="SH3_Endophilin_A"/>
    <property type="match status" value="1"/>
</dbReference>
<evidence type="ECO:0000313" key="12">
    <source>
        <dbReference type="EMBL" id="KFD67972.1"/>
    </source>
</evidence>
<dbReference type="InterPro" id="IPR036028">
    <property type="entry name" value="SH3-like_dom_sf"/>
</dbReference>